<dbReference type="EMBL" id="VAUV01000014">
    <property type="protein sequence ID" value="TLD69325.1"/>
    <property type="molecule type" value="Genomic_DNA"/>
</dbReference>
<evidence type="ECO:0000313" key="2">
    <source>
        <dbReference type="EMBL" id="TLD69325.1"/>
    </source>
</evidence>
<dbReference type="OrthoDB" id="1114838at2"/>
<dbReference type="SUPFAM" id="SSF53448">
    <property type="entry name" value="Nucleotide-diphospho-sugar transferases"/>
    <property type="match status" value="1"/>
</dbReference>
<organism evidence="2 3">
    <name type="scientific">Phragmitibacter flavus</name>
    <dbReference type="NCBI Taxonomy" id="2576071"/>
    <lineage>
        <taxon>Bacteria</taxon>
        <taxon>Pseudomonadati</taxon>
        <taxon>Verrucomicrobiota</taxon>
        <taxon>Verrucomicrobiia</taxon>
        <taxon>Verrucomicrobiales</taxon>
        <taxon>Verrucomicrobiaceae</taxon>
        <taxon>Phragmitibacter</taxon>
    </lineage>
</organism>
<dbReference type="InterPro" id="IPR001173">
    <property type="entry name" value="Glyco_trans_2-like"/>
</dbReference>
<keyword evidence="2" id="KW-0808">Transferase</keyword>
<dbReference type="Pfam" id="PF00535">
    <property type="entry name" value="Glycos_transf_2"/>
    <property type="match status" value="1"/>
</dbReference>
<evidence type="ECO:0000313" key="3">
    <source>
        <dbReference type="Proteomes" id="UP000306196"/>
    </source>
</evidence>
<gene>
    <name evidence="2" type="ORF">FEM03_18315</name>
</gene>
<dbReference type="Gene3D" id="3.90.550.10">
    <property type="entry name" value="Spore Coat Polysaccharide Biosynthesis Protein SpsA, Chain A"/>
    <property type="match status" value="1"/>
</dbReference>
<dbReference type="InterPro" id="IPR029044">
    <property type="entry name" value="Nucleotide-diphossugar_trans"/>
</dbReference>
<accession>A0A5R8KBM3</accession>
<evidence type="ECO:0000259" key="1">
    <source>
        <dbReference type="Pfam" id="PF00535"/>
    </source>
</evidence>
<dbReference type="GO" id="GO:0016740">
    <property type="term" value="F:transferase activity"/>
    <property type="evidence" value="ECO:0007669"/>
    <property type="project" value="UniProtKB-KW"/>
</dbReference>
<dbReference type="AlphaFoldDB" id="A0A5R8KBM3"/>
<keyword evidence="3" id="KW-1185">Reference proteome</keyword>
<comment type="caution">
    <text evidence="2">The sequence shown here is derived from an EMBL/GenBank/DDBJ whole genome shotgun (WGS) entry which is preliminary data.</text>
</comment>
<name>A0A5R8KBM3_9BACT</name>
<dbReference type="Proteomes" id="UP000306196">
    <property type="component" value="Unassembled WGS sequence"/>
</dbReference>
<reference evidence="2 3" key="1">
    <citation type="submission" date="2019-05" db="EMBL/GenBank/DDBJ databases">
        <title>Verrucobacter flavum gen. nov., sp. nov. a new member of the family Verrucomicrobiaceae.</title>
        <authorList>
            <person name="Szuroczki S."/>
            <person name="Abbaszade G."/>
            <person name="Szabo A."/>
            <person name="Felfoldi T."/>
            <person name="Schumann P."/>
            <person name="Boka K."/>
            <person name="Keki Z."/>
            <person name="Toumi M."/>
            <person name="Toth E."/>
        </authorList>
    </citation>
    <scope>NUCLEOTIDE SEQUENCE [LARGE SCALE GENOMIC DNA]</scope>
    <source>
        <strain evidence="2 3">MG-N-17</strain>
    </source>
</reference>
<feature type="domain" description="Glycosyltransferase 2-like" evidence="1">
    <location>
        <begin position="70"/>
        <end position="163"/>
    </location>
</feature>
<dbReference type="CDD" id="cd00761">
    <property type="entry name" value="Glyco_tranf_GTA_type"/>
    <property type="match status" value="1"/>
</dbReference>
<proteinExistence type="predicted"/>
<dbReference type="RefSeq" id="WP_138087741.1">
    <property type="nucleotide sequence ID" value="NZ_VAUV01000014.1"/>
</dbReference>
<protein>
    <submittedName>
        <fullName evidence="2">Glycosyltransferase family 2 protein</fullName>
    </submittedName>
</protein>
<sequence length="204" mass="23684">MPLPWQETLLFEKFTGLVERRGRTMLSILIATLPQRESLFLRLIEDLRRQSDHRPVEVLVEDSVELSIGEKRNQLMGAASGDYLCFIDDDDRICENYIDLLLEAMEAEPDCCSLNGIITFDGEDPKLFKHSIDYLGIYEEEGVYYRPPNHLNCIRTEIARRFKFPGLNFGEDADFCMQMLNAGALQVEYKIEPVLYYYDYVSSK</sequence>